<evidence type="ECO:0000256" key="1">
    <source>
        <dbReference type="ARBA" id="ARBA00022723"/>
    </source>
</evidence>
<dbReference type="SUPFAM" id="SSF51182">
    <property type="entry name" value="RmlC-like cupins"/>
    <property type="match status" value="1"/>
</dbReference>
<dbReference type="PANTHER" id="PTHR35848">
    <property type="entry name" value="OXALATE-BINDING PROTEIN"/>
    <property type="match status" value="1"/>
</dbReference>
<dbReference type="PANTHER" id="PTHR35848:SF9">
    <property type="entry name" value="SLL1358 PROTEIN"/>
    <property type="match status" value="1"/>
</dbReference>
<name>A0AAU9ILQ0_9CILI</name>
<evidence type="ECO:0000313" key="4">
    <source>
        <dbReference type="Proteomes" id="UP001162131"/>
    </source>
</evidence>
<gene>
    <name evidence="3" type="ORF">BSTOLATCC_MIC16600</name>
</gene>
<sequence length="154" mass="17012">MKSILASLLEPRTNSIYPIGLKEICIGREKKALGNQFGLSQFGVNLVKLNPGAASSQRHWHLIEDEFVYILSGNITLITNEGEQVLGPGMCCGFKAGEPNAHQLINKSEEPVEYLEIGTRSQTDEATYPDVDLHAVKESGSFKFFHKDGTPYTE</sequence>
<dbReference type="Pfam" id="PF07883">
    <property type="entry name" value="Cupin_2"/>
    <property type="match status" value="1"/>
</dbReference>
<dbReference type="InterPro" id="IPR051610">
    <property type="entry name" value="GPI/OXD"/>
</dbReference>
<dbReference type="Gene3D" id="2.60.120.10">
    <property type="entry name" value="Jelly Rolls"/>
    <property type="match status" value="1"/>
</dbReference>
<dbReference type="InterPro" id="IPR014710">
    <property type="entry name" value="RmlC-like_jellyroll"/>
</dbReference>
<comment type="caution">
    <text evidence="3">The sequence shown here is derived from an EMBL/GenBank/DDBJ whole genome shotgun (WGS) entry which is preliminary data.</text>
</comment>
<feature type="domain" description="Cupin type-2" evidence="2">
    <location>
        <begin position="46"/>
        <end position="117"/>
    </location>
</feature>
<dbReference type="GO" id="GO:0046872">
    <property type="term" value="F:metal ion binding"/>
    <property type="evidence" value="ECO:0007669"/>
    <property type="project" value="UniProtKB-KW"/>
</dbReference>
<proteinExistence type="predicted"/>
<dbReference type="CDD" id="cd02224">
    <property type="entry name" value="cupin_SPO2919-like"/>
    <property type="match status" value="1"/>
</dbReference>
<reference evidence="3" key="1">
    <citation type="submission" date="2021-09" db="EMBL/GenBank/DDBJ databases">
        <authorList>
            <consortium name="AG Swart"/>
            <person name="Singh M."/>
            <person name="Singh A."/>
            <person name="Seah K."/>
            <person name="Emmerich C."/>
        </authorList>
    </citation>
    <scope>NUCLEOTIDE SEQUENCE</scope>
    <source>
        <strain evidence="3">ATCC30299</strain>
    </source>
</reference>
<dbReference type="EMBL" id="CAJZBQ010000016">
    <property type="protein sequence ID" value="CAG9316489.1"/>
    <property type="molecule type" value="Genomic_DNA"/>
</dbReference>
<dbReference type="Proteomes" id="UP001162131">
    <property type="component" value="Unassembled WGS sequence"/>
</dbReference>
<keyword evidence="4" id="KW-1185">Reference proteome</keyword>
<dbReference type="InterPro" id="IPR011051">
    <property type="entry name" value="RmlC_Cupin_sf"/>
</dbReference>
<evidence type="ECO:0000313" key="3">
    <source>
        <dbReference type="EMBL" id="CAG9316489.1"/>
    </source>
</evidence>
<organism evidence="3 4">
    <name type="scientific">Blepharisma stoltei</name>
    <dbReference type="NCBI Taxonomy" id="1481888"/>
    <lineage>
        <taxon>Eukaryota</taxon>
        <taxon>Sar</taxon>
        <taxon>Alveolata</taxon>
        <taxon>Ciliophora</taxon>
        <taxon>Postciliodesmatophora</taxon>
        <taxon>Heterotrichea</taxon>
        <taxon>Heterotrichida</taxon>
        <taxon>Blepharismidae</taxon>
        <taxon>Blepharisma</taxon>
    </lineage>
</organism>
<keyword evidence="1" id="KW-0479">Metal-binding</keyword>
<accession>A0AAU9ILQ0</accession>
<dbReference type="InterPro" id="IPR013096">
    <property type="entry name" value="Cupin_2"/>
</dbReference>
<dbReference type="AlphaFoldDB" id="A0AAU9ILQ0"/>
<protein>
    <recommendedName>
        <fullName evidence="2">Cupin type-2 domain-containing protein</fullName>
    </recommendedName>
</protein>
<evidence type="ECO:0000259" key="2">
    <source>
        <dbReference type="Pfam" id="PF07883"/>
    </source>
</evidence>